<evidence type="ECO:0000313" key="5">
    <source>
        <dbReference type="Proteomes" id="UP000660262"/>
    </source>
</evidence>
<dbReference type="Pfam" id="PF12740">
    <property type="entry name" value="PETase"/>
    <property type="match status" value="1"/>
</dbReference>
<sequence length="932" mass="101541">MVTLSSASSSSMSSSMSSLRFVLLSLFVVTTTTVLCVGENAQAAEVSSARAAAVNSNYGAPGKFGVGTRRVRIPRALMPRAYHDTLTGATPDDVPEAQVPADFEVDVIYPSDVVAVEPNLPISTKGPFAAVAWAPGWTCLSEQYTIVTHHLASHGFVVVSAVSFHGVAVPSFLQDWQDMLLALEWIRLFDSRTHHEDNDVVRAIQAEHAHWLANAIDRDQLGLAGHSSGGSTVLRAAAGDGRRMKRRVKAVMTMSPSEAVMSDGRSVQQQLDAAQDDDPTNDRKPGDGWAKIRAEIRAPVSILAGELDRKTPMGGHSDIFFHQGGGSFPRTYAVIKRGSHCFLEYGGTADGGGGVGGVKNHTWFYPGGDSECPEAKLFTGMLDPRKQLMITRKFAAQFFAFQLRGEVATVGKTWGQELKNDPDMLMAMTEPLMRVTVDEIVESERGVTESSLEEEGASVNTVTLHPGVDFVDIRGRVVNERDVYQRGEELAGMWEREETRRRERQNQTATNTGLSWDMLESGPPFNTFDGGFLNNALNQDERRMRRNERRMRVQEMLGRMDCTDVADDFGSSRRVCVSSAGTSAPTAMMSSLQREREAAEAASASIAANKPTADTIEPVVPNYESEHDSATRWLGNTPADTYQLEDVDSFEIRVDASSGLDVEVLAPTLVPTAPGSGAPYRLRVRRKRRTQGNVPEWLTIYSVSRREGAKAAAVRVLRVVKGLDTPSSSGSWGAVTSDSMGGDGTCSWGEWSPCNAQVSVDGFIDEVGIESTAQLQTKPPRKLHCFSGEMGLMTRVRGYECTAPVARVETAQCCVETGARSRTADDWSLMSPDALRAVAQLRWVKILERLDFNDEDSRTATVHTPMSAAKPATATFERPAVALLVAQLRDALFTDRGRSQIVEHLARAGNNEVNTSLIRDAERAALFKSLGK</sequence>
<dbReference type="Proteomes" id="UP000660262">
    <property type="component" value="Unassembled WGS sequence"/>
</dbReference>
<feature type="compositionally biased region" description="Basic and acidic residues" evidence="1">
    <location>
        <begin position="280"/>
        <end position="290"/>
    </location>
</feature>
<feature type="chain" id="PRO_5032791294" description="PET hydrolase/cutinase-like domain-containing protein" evidence="2">
    <location>
        <begin position="37"/>
        <end position="932"/>
    </location>
</feature>
<evidence type="ECO:0000259" key="3">
    <source>
        <dbReference type="Pfam" id="PF12740"/>
    </source>
</evidence>
<keyword evidence="2" id="KW-0732">Signal</keyword>
<name>A0A830HHE7_9CHLO</name>
<accession>A0A830HHE7</accession>
<organism evidence="4 5">
    <name type="scientific">Pycnococcus provasolii</name>
    <dbReference type="NCBI Taxonomy" id="41880"/>
    <lineage>
        <taxon>Eukaryota</taxon>
        <taxon>Viridiplantae</taxon>
        <taxon>Chlorophyta</taxon>
        <taxon>Pseudoscourfieldiophyceae</taxon>
        <taxon>Pseudoscourfieldiales</taxon>
        <taxon>Pycnococcaceae</taxon>
        <taxon>Pycnococcus</taxon>
    </lineage>
</organism>
<gene>
    <name evidence="4" type="ORF">PPROV_000501200</name>
</gene>
<dbReference type="PANTHER" id="PTHR33428">
    <property type="entry name" value="CHLOROPHYLLASE-2, CHLOROPLASTIC"/>
    <property type="match status" value="1"/>
</dbReference>
<feature type="domain" description="PET hydrolase/cutinase-like" evidence="3">
    <location>
        <begin position="121"/>
        <end position="257"/>
    </location>
</feature>
<dbReference type="EMBL" id="BNJQ01000012">
    <property type="protein sequence ID" value="GHP06265.1"/>
    <property type="molecule type" value="Genomic_DNA"/>
</dbReference>
<proteinExistence type="predicted"/>
<feature type="region of interest" description="Disordered" evidence="1">
    <location>
        <begin position="497"/>
        <end position="519"/>
    </location>
</feature>
<dbReference type="InterPro" id="IPR029058">
    <property type="entry name" value="AB_hydrolase_fold"/>
</dbReference>
<dbReference type="AlphaFoldDB" id="A0A830HHE7"/>
<dbReference type="InterPro" id="IPR041127">
    <property type="entry name" value="PET_hydrolase/cutinase-like"/>
</dbReference>
<keyword evidence="5" id="KW-1185">Reference proteome</keyword>
<evidence type="ECO:0000256" key="1">
    <source>
        <dbReference type="SAM" id="MobiDB-lite"/>
    </source>
</evidence>
<protein>
    <recommendedName>
        <fullName evidence="3">PET hydrolase/cutinase-like domain-containing protein</fullName>
    </recommendedName>
</protein>
<dbReference type="Gene3D" id="3.40.50.1820">
    <property type="entry name" value="alpha/beta hydrolase"/>
    <property type="match status" value="1"/>
</dbReference>
<feature type="region of interest" description="Disordered" evidence="1">
    <location>
        <begin position="255"/>
        <end position="290"/>
    </location>
</feature>
<reference evidence="4" key="1">
    <citation type="submission" date="2020-10" db="EMBL/GenBank/DDBJ databases">
        <title>Unveiling of a novel bifunctional photoreceptor, Dualchrome1, isolated from a cosmopolitan green alga.</title>
        <authorList>
            <person name="Suzuki S."/>
            <person name="Kawachi M."/>
        </authorList>
    </citation>
    <scope>NUCLEOTIDE SEQUENCE</scope>
    <source>
        <strain evidence="4">NIES 2893</strain>
    </source>
</reference>
<dbReference type="PANTHER" id="PTHR33428:SF14">
    <property type="entry name" value="CARBOXYLESTERASE TYPE B DOMAIN-CONTAINING PROTEIN"/>
    <property type="match status" value="1"/>
</dbReference>
<evidence type="ECO:0000313" key="4">
    <source>
        <dbReference type="EMBL" id="GHP06265.1"/>
    </source>
</evidence>
<dbReference type="SUPFAM" id="SSF53474">
    <property type="entry name" value="alpha/beta-Hydrolases"/>
    <property type="match status" value="1"/>
</dbReference>
<comment type="caution">
    <text evidence="4">The sequence shown here is derived from an EMBL/GenBank/DDBJ whole genome shotgun (WGS) entry which is preliminary data.</text>
</comment>
<evidence type="ECO:0000256" key="2">
    <source>
        <dbReference type="SAM" id="SignalP"/>
    </source>
</evidence>
<feature type="signal peptide" evidence="2">
    <location>
        <begin position="1"/>
        <end position="36"/>
    </location>
</feature>